<evidence type="ECO:0000313" key="1">
    <source>
        <dbReference type="EMBL" id="KAH7941156.1"/>
    </source>
</evidence>
<comment type="caution">
    <text evidence="1">The sequence shown here is derived from an EMBL/GenBank/DDBJ whole genome shotgun (WGS) entry which is preliminary data.</text>
</comment>
<protein>
    <submittedName>
        <fullName evidence="1">Uncharacterized protein</fullName>
    </submittedName>
</protein>
<sequence length="214" mass="23581">MAGQQARMWGYDPDAMIRTTVSTHDKGEPAPSSTIKSTDLAAAVVRRTWDRLLRAAVVDAASPGAPATGVCHDKTPPHASRAAGNKGKHYVAWKPLTLPKPAPDDFVVVVKPKTWVSLREVFQEHGLGRAYIAYLGPASAQVITVLPDDGNVCYGVVTVRNTDTEETLRSSLQWRQGEILGIRKFWTSKKSRLTFSGKDKPKYVHYEAMLIQVR</sequence>
<dbReference type="Proteomes" id="UP000821865">
    <property type="component" value="Chromosome 7"/>
</dbReference>
<organism evidence="1 2">
    <name type="scientific">Dermacentor silvarum</name>
    <name type="common">Tick</name>
    <dbReference type="NCBI Taxonomy" id="543639"/>
    <lineage>
        <taxon>Eukaryota</taxon>
        <taxon>Metazoa</taxon>
        <taxon>Ecdysozoa</taxon>
        <taxon>Arthropoda</taxon>
        <taxon>Chelicerata</taxon>
        <taxon>Arachnida</taxon>
        <taxon>Acari</taxon>
        <taxon>Parasitiformes</taxon>
        <taxon>Ixodida</taxon>
        <taxon>Ixodoidea</taxon>
        <taxon>Ixodidae</taxon>
        <taxon>Rhipicephalinae</taxon>
        <taxon>Dermacentor</taxon>
    </lineage>
</organism>
<reference evidence="1" key="1">
    <citation type="submission" date="2020-05" db="EMBL/GenBank/DDBJ databases">
        <title>Large-scale comparative analyses of tick genomes elucidate their genetic diversity and vector capacities.</title>
        <authorList>
            <person name="Jia N."/>
            <person name="Wang J."/>
            <person name="Shi W."/>
            <person name="Du L."/>
            <person name="Sun Y."/>
            <person name="Zhan W."/>
            <person name="Jiang J."/>
            <person name="Wang Q."/>
            <person name="Zhang B."/>
            <person name="Ji P."/>
            <person name="Sakyi L.B."/>
            <person name="Cui X."/>
            <person name="Yuan T."/>
            <person name="Jiang B."/>
            <person name="Yang W."/>
            <person name="Lam T.T.-Y."/>
            <person name="Chang Q."/>
            <person name="Ding S."/>
            <person name="Wang X."/>
            <person name="Zhu J."/>
            <person name="Ruan X."/>
            <person name="Zhao L."/>
            <person name="Wei J."/>
            <person name="Que T."/>
            <person name="Du C."/>
            <person name="Cheng J."/>
            <person name="Dai P."/>
            <person name="Han X."/>
            <person name="Huang E."/>
            <person name="Gao Y."/>
            <person name="Liu J."/>
            <person name="Shao H."/>
            <person name="Ye R."/>
            <person name="Li L."/>
            <person name="Wei W."/>
            <person name="Wang X."/>
            <person name="Wang C."/>
            <person name="Yang T."/>
            <person name="Huo Q."/>
            <person name="Li W."/>
            <person name="Guo W."/>
            <person name="Chen H."/>
            <person name="Zhou L."/>
            <person name="Ni X."/>
            <person name="Tian J."/>
            <person name="Zhou Y."/>
            <person name="Sheng Y."/>
            <person name="Liu T."/>
            <person name="Pan Y."/>
            <person name="Xia L."/>
            <person name="Li J."/>
            <person name="Zhao F."/>
            <person name="Cao W."/>
        </authorList>
    </citation>
    <scope>NUCLEOTIDE SEQUENCE</scope>
    <source>
        <strain evidence="1">Dsil-2018</strain>
    </source>
</reference>
<name>A0ACB8CEN6_DERSI</name>
<dbReference type="EMBL" id="CM023476">
    <property type="protein sequence ID" value="KAH7941156.1"/>
    <property type="molecule type" value="Genomic_DNA"/>
</dbReference>
<evidence type="ECO:0000313" key="2">
    <source>
        <dbReference type="Proteomes" id="UP000821865"/>
    </source>
</evidence>
<gene>
    <name evidence="1" type="ORF">HPB49_010488</name>
</gene>
<proteinExistence type="predicted"/>
<keyword evidence="2" id="KW-1185">Reference proteome</keyword>
<accession>A0ACB8CEN6</accession>